<name>A0ABQ5TJG6_9BACI</name>
<evidence type="ECO:0000313" key="1">
    <source>
        <dbReference type="EMBL" id="GLO66247.1"/>
    </source>
</evidence>
<gene>
    <name evidence="1" type="ORF">MACH08_20310</name>
</gene>
<protein>
    <submittedName>
        <fullName evidence="1">Uncharacterized protein</fullName>
    </submittedName>
</protein>
<sequence>MQLFEDNAIDTLNTLQSELNKLSYKTKSIADKLESLPEQTDANEMIEEIYVAVNQLYRISEEIGSI</sequence>
<organism evidence="1 2">
    <name type="scientific">Oceanobacillus kimchii</name>
    <dbReference type="NCBI Taxonomy" id="746691"/>
    <lineage>
        <taxon>Bacteria</taxon>
        <taxon>Bacillati</taxon>
        <taxon>Bacillota</taxon>
        <taxon>Bacilli</taxon>
        <taxon>Bacillales</taxon>
        <taxon>Bacillaceae</taxon>
        <taxon>Oceanobacillus</taxon>
    </lineage>
</organism>
<evidence type="ECO:0000313" key="2">
    <source>
        <dbReference type="Proteomes" id="UP001275436"/>
    </source>
</evidence>
<dbReference type="RefSeq" id="WP_317958121.1">
    <property type="nucleotide sequence ID" value="NZ_BSKO01000001.1"/>
</dbReference>
<keyword evidence="2" id="KW-1185">Reference proteome</keyword>
<dbReference type="Proteomes" id="UP001275436">
    <property type="component" value="Unassembled WGS sequence"/>
</dbReference>
<reference evidence="1 2" key="1">
    <citation type="submission" date="2023-02" db="EMBL/GenBank/DDBJ databases">
        <title>Oceanobacillus kimchii IFOP_LL358 isolated form Alexandrium catenella lab strain.</title>
        <authorList>
            <person name="Gajardo G."/>
            <person name="Ueki S."/>
            <person name="Maruyama F."/>
        </authorList>
    </citation>
    <scope>NUCLEOTIDE SEQUENCE [LARGE SCALE GENOMIC DNA]</scope>
    <source>
        <strain evidence="1 2">IFOP_LL358</strain>
    </source>
</reference>
<comment type="caution">
    <text evidence="1">The sequence shown here is derived from an EMBL/GenBank/DDBJ whole genome shotgun (WGS) entry which is preliminary data.</text>
</comment>
<proteinExistence type="predicted"/>
<dbReference type="EMBL" id="BSKO01000001">
    <property type="protein sequence ID" value="GLO66247.1"/>
    <property type="molecule type" value="Genomic_DNA"/>
</dbReference>
<accession>A0ABQ5TJG6</accession>